<proteinExistence type="predicted"/>
<evidence type="ECO:0000313" key="2">
    <source>
        <dbReference type="Proteomes" id="UP000076798"/>
    </source>
</evidence>
<gene>
    <name evidence="1" type="ORF">SISSUDRAFT_778587</name>
</gene>
<accession>A0A166D6M1</accession>
<keyword evidence="2" id="KW-1185">Reference proteome</keyword>
<protein>
    <submittedName>
        <fullName evidence="1">Uncharacterized protein</fullName>
    </submittedName>
</protein>
<sequence>MLKALMSCFTPITRVWGSKKQREASCQHPVGWLALPWISIDLLPRIHPLLLDTIRSRSLCIILTRFAIFVVEFLSSHHLITRED</sequence>
<dbReference type="AlphaFoldDB" id="A0A166D6M1"/>
<dbReference type="EMBL" id="KV428068">
    <property type="protein sequence ID" value="KZT38193.1"/>
    <property type="molecule type" value="Genomic_DNA"/>
</dbReference>
<reference evidence="1 2" key="1">
    <citation type="journal article" date="2016" name="Mol. Biol. Evol.">
        <title>Comparative Genomics of Early-Diverging Mushroom-Forming Fungi Provides Insights into the Origins of Lignocellulose Decay Capabilities.</title>
        <authorList>
            <person name="Nagy L.G."/>
            <person name="Riley R."/>
            <person name="Tritt A."/>
            <person name="Adam C."/>
            <person name="Daum C."/>
            <person name="Floudas D."/>
            <person name="Sun H."/>
            <person name="Yadav J.S."/>
            <person name="Pangilinan J."/>
            <person name="Larsson K.H."/>
            <person name="Matsuura K."/>
            <person name="Barry K."/>
            <person name="Labutti K."/>
            <person name="Kuo R."/>
            <person name="Ohm R.A."/>
            <person name="Bhattacharya S.S."/>
            <person name="Shirouzu T."/>
            <person name="Yoshinaga Y."/>
            <person name="Martin F.M."/>
            <person name="Grigoriev I.V."/>
            <person name="Hibbett D.S."/>
        </authorList>
    </citation>
    <scope>NUCLEOTIDE SEQUENCE [LARGE SCALE GENOMIC DNA]</scope>
    <source>
        <strain evidence="1 2">HHB10207 ss-3</strain>
    </source>
</reference>
<name>A0A166D6M1_9AGAM</name>
<organism evidence="1 2">
    <name type="scientific">Sistotremastrum suecicum HHB10207 ss-3</name>
    <dbReference type="NCBI Taxonomy" id="1314776"/>
    <lineage>
        <taxon>Eukaryota</taxon>
        <taxon>Fungi</taxon>
        <taxon>Dikarya</taxon>
        <taxon>Basidiomycota</taxon>
        <taxon>Agaricomycotina</taxon>
        <taxon>Agaricomycetes</taxon>
        <taxon>Sistotremastrales</taxon>
        <taxon>Sistotremastraceae</taxon>
        <taxon>Sistotremastrum</taxon>
    </lineage>
</organism>
<evidence type="ECO:0000313" key="1">
    <source>
        <dbReference type="EMBL" id="KZT38193.1"/>
    </source>
</evidence>
<dbReference type="Proteomes" id="UP000076798">
    <property type="component" value="Unassembled WGS sequence"/>
</dbReference>